<dbReference type="PANTHER" id="PTHR12801">
    <property type="entry name" value="RNA EXONUCLEASE REXO1 / RECO3 FAMILY MEMBER-RELATED"/>
    <property type="match status" value="1"/>
</dbReference>
<reference evidence="3 4" key="1">
    <citation type="submission" date="2018-06" db="EMBL/GenBank/DDBJ databases">
        <title>Comparative genomics reveals the genomic features of Rhizophagus irregularis, R. cerebriforme, R. diaphanum and Gigaspora rosea, and their symbiotic lifestyle signature.</title>
        <authorList>
            <person name="Morin E."/>
            <person name="San Clemente H."/>
            <person name="Chen E.C.H."/>
            <person name="De La Providencia I."/>
            <person name="Hainaut M."/>
            <person name="Kuo A."/>
            <person name="Kohler A."/>
            <person name="Murat C."/>
            <person name="Tang N."/>
            <person name="Roy S."/>
            <person name="Loubradou J."/>
            <person name="Henrissat B."/>
            <person name="Grigoriev I.V."/>
            <person name="Corradi N."/>
            <person name="Roux C."/>
            <person name="Martin F.M."/>
        </authorList>
    </citation>
    <scope>NUCLEOTIDE SEQUENCE [LARGE SCALE GENOMIC DNA]</scope>
    <source>
        <strain evidence="3 4">DAOM 194757</strain>
    </source>
</reference>
<gene>
    <name evidence="3" type="ORF">C2G38_2063931</name>
</gene>
<dbReference type="OrthoDB" id="8191639at2759"/>
<dbReference type="EMBL" id="QKWP01000123">
    <property type="protein sequence ID" value="RIB26789.1"/>
    <property type="molecule type" value="Genomic_DNA"/>
</dbReference>
<dbReference type="GO" id="GO:0004527">
    <property type="term" value="F:exonuclease activity"/>
    <property type="evidence" value="ECO:0007669"/>
    <property type="project" value="InterPro"/>
</dbReference>
<evidence type="ECO:0000313" key="3">
    <source>
        <dbReference type="EMBL" id="RIB26789.1"/>
    </source>
</evidence>
<accession>A0A397W0I7</accession>
<dbReference type="GO" id="GO:0005634">
    <property type="term" value="C:nucleus"/>
    <property type="evidence" value="ECO:0007669"/>
    <property type="project" value="TreeGrafter"/>
</dbReference>
<dbReference type="PANTHER" id="PTHR12801:SF45">
    <property type="entry name" value="RNA EXONUCLEASE 4"/>
    <property type="match status" value="1"/>
</dbReference>
<dbReference type="Proteomes" id="UP000266673">
    <property type="component" value="Unassembled WGS sequence"/>
</dbReference>
<dbReference type="GO" id="GO:0006364">
    <property type="term" value="P:rRNA processing"/>
    <property type="evidence" value="ECO:0007669"/>
    <property type="project" value="TreeGrafter"/>
</dbReference>
<dbReference type="InterPro" id="IPR047021">
    <property type="entry name" value="REXO1/3/4-like"/>
</dbReference>
<dbReference type="STRING" id="44941.A0A397W0I7"/>
<evidence type="ECO:0000256" key="1">
    <source>
        <dbReference type="ARBA" id="ARBA00022722"/>
    </source>
</evidence>
<keyword evidence="2" id="KW-0378">Hydrolase</keyword>
<keyword evidence="1" id="KW-0540">Nuclease</keyword>
<sequence length="261" mass="29258">MIPPSDFYLKHKNIDFIPTTPTCGPPPEAYLAINCMQILTGPDFLRNRAAAQVTLVNYTAAIVNNTINTGIILDIYVRPVKEITDYLTNISGITKEIIDTKSINFTYAQELVPEKIEDKIIIGWGIYHLLDLLNIDIDHQKLRNIQNLPPYLKNPRSVARMAKEQLNFEVTNNGTPSSFNLALASMNLYKKYEAEGNKMIPKRRKPKKTTSSLSSTISIFSTTFSTRTILTQFETQASTTCVLCTTGALFTLGRVNCCNIL</sequence>
<protein>
    <recommendedName>
        <fullName evidence="5">Exonuclease domain-containing protein</fullName>
    </recommendedName>
</protein>
<evidence type="ECO:0000313" key="4">
    <source>
        <dbReference type="Proteomes" id="UP000266673"/>
    </source>
</evidence>
<name>A0A397W0I7_9GLOM</name>
<evidence type="ECO:0008006" key="5">
    <source>
        <dbReference type="Google" id="ProtNLM"/>
    </source>
</evidence>
<dbReference type="Gene3D" id="3.30.420.10">
    <property type="entry name" value="Ribonuclease H-like superfamily/Ribonuclease H"/>
    <property type="match status" value="1"/>
</dbReference>
<dbReference type="SUPFAM" id="SSF53098">
    <property type="entry name" value="Ribonuclease H-like"/>
    <property type="match status" value="1"/>
</dbReference>
<organism evidence="3 4">
    <name type="scientific">Gigaspora rosea</name>
    <dbReference type="NCBI Taxonomy" id="44941"/>
    <lineage>
        <taxon>Eukaryota</taxon>
        <taxon>Fungi</taxon>
        <taxon>Fungi incertae sedis</taxon>
        <taxon>Mucoromycota</taxon>
        <taxon>Glomeromycotina</taxon>
        <taxon>Glomeromycetes</taxon>
        <taxon>Diversisporales</taxon>
        <taxon>Gigasporaceae</taxon>
        <taxon>Gigaspora</taxon>
    </lineage>
</organism>
<proteinExistence type="predicted"/>
<dbReference type="AlphaFoldDB" id="A0A397W0I7"/>
<dbReference type="InterPro" id="IPR012337">
    <property type="entry name" value="RNaseH-like_sf"/>
</dbReference>
<dbReference type="GO" id="GO:0003676">
    <property type="term" value="F:nucleic acid binding"/>
    <property type="evidence" value="ECO:0007669"/>
    <property type="project" value="InterPro"/>
</dbReference>
<dbReference type="InterPro" id="IPR036397">
    <property type="entry name" value="RNaseH_sf"/>
</dbReference>
<keyword evidence="4" id="KW-1185">Reference proteome</keyword>
<comment type="caution">
    <text evidence="3">The sequence shown here is derived from an EMBL/GenBank/DDBJ whole genome shotgun (WGS) entry which is preliminary data.</text>
</comment>
<evidence type="ECO:0000256" key="2">
    <source>
        <dbReference type="ARBA" id="ARBA00022801"/>
    </source>
</evidence>
<dbReference type="GO" id="GO:0000027">
    <property type="term" value="P:ribosomal large subunit assembly"/>
    <property type="evidence" value="ECO:0007669"/>
    <property type="project" value="TreeGrafter"/>
</dbReference>